<evidence type="ECO:0000259" key="1">
    <source>
        <dbReference type="Pfam" id="PF08546"/>
    </source>
</evidence>
<dbReference type="EMBL" id="LAZR01016224">
    <property type="protein sequence ID" value="KKM05437.1"/>
    <property type="molecule type" value="Genomic_DNA"/>
</dbReference>
<dbReference type="Gene3D" id="1.10.1040.10">
    <property type="entry name" value="N-(1-d-carboxylethyl)-l-norvaline Dehydrogenase, domain 2"/>
    <property type="match status" value="1"/>
</dbReference>
<name>A0A0F9HQC2_9ZZZZ</name>
<dbReference type="AlphaFoldDB" id="A0A0F9HQC2"/>
<dbReference type="SUPFAM" id="SSF48179">
    <property type="entry name" value="6-phosphogluconate dehydrogenase C-terminal domain-like"/>
    <property type="match status" value="1"/>
</dbReference>
<reference evidence="2" key="1">
    <citation type="journal article" date="2015" name="Nature">
        <title>Complex archaea that bridge the gap between prokaryotes and eukaryotes.</title>
        <authorList>
            <person name="Spang A."/>
            <person name="Saw J.H."/>
            <person name="Jorgensen S.L."/>
            <person name="Zaremba-Niedzwiedzka K."/>
            <person name="Martijn J."/>
            <person name="Lind A.E."/>
            <person name="van Eijk R."/>
            <person name="Schleper C."/>
            <person name="Guy L."/>
            <person name="Ettema T.J."/>
        </authorList>
    </citation>
    <scope>NUCLEOTIDE SEQUENCE</scope>
</reference>
<dbReference type="Gene3D" id="3.40.50.720">
    <property type="entry name" value="NAD(P)-binding Rossmann-like Domain"/>
    <property type="match status" value="1"/>
</dbReference>
<feature type="domain" description="Ketopantoate reductase C-terminal" evidence="1">
    <location>
        <begin position="83"/>
        <end position="196"/>
    </location>
</feature>
<dbReference type="GO" id="GO:0005737">
    <property type="term" value="C:cytoplasm"/>
    <property type="evidence" value="ECO:0007669"/>
    <property type="project" value="TreeGrafter"/>
</dbReference>
<proteinExistence type="predicted"/>
<dbReference type="InterPro" id="IPR008927">
    <property type="entry name" value="6-PGluconate_DH-like_C_sf"/>
</dbReference>
<dbReference type="PANTHER" id="PTHR21708">
    <property type="entry name" value="PROBABLE 2-DEHYDROPANTOATE 2-REDUCTASE"/>
    <property type="match status" value="1"/>
</dbReference>
<accession>A0A0F9HQC2</accession>
<sequence>MNGVDIYDRIRNNLKKSIILPSCVYVISHIEKPGIIVYHSGNQDGYFYSGLDPKYPNFNPNIIIDFFKKMEIIFNWRDDPYPALWEKFVLVAAFALVTAHTGKTMSGVIHDKVSSITLKKVMGEIILIAERKGITLSDNLIEHFIELLKDFDVKTSYQRDVEKGKINEGDLFGGTIIRMGKELGVPTPTTASIYKINK</sequence>
<dbReference type="InterPro" id="IPR051402">
    <property type="entry name" value="KPR-Related"/>
</dbReference>
<gene>
    <name evidence="2" type="ORF">LCGC14_1754170</name>
</gene>
<comment type="caution">
    <text evidence="2">The sequence shown here is derived from an EMBL/GenBank/DDBJ whole genome shotgun (WGS) entry which is preliminary data.</text>
</comment>
<organism evidence="2">
    <name type="scientific">marine sediment metagenome</name>
    <dbReference type="NCBI Taxonomy" id="412755"/>
    <lineage>
        <taxon>unclassified sequences</taxon>
        <taxon>metagenomes</taxon>
        <taxon>ecological metagenomes</taxon>
    </lineage>
</organism>
<dbReference type="PANTHER" id="PTHR21708:SF26">
    <property type="entry name" value="2-DEHYDROPANTOATE 2-REDUCTASE"/>
    <property type="match status" value="1"/>
</dbReference>
<dbReference type="Pfam" id="PF08546">
    <property type="entry name" value="ApbA_C"/>
    <property type="match status" value="1"/>
</dbReference>
<dbReference type="InterPro" id="IPR013752">
    <property type="entry name" value="KPA_reductase"/>
</dbReference>
<evidence type="ECO:0000313" key="2">
    <source>
        <dbReference type="EMBL" id="KKM05437.1"/>
    </source>
</evidence>
<feature type="non-terminal residue" evidence="2">
    <location>
        <position position="1"/>
    </location>
</feature>
<protein>
    <recommendedName>
        <fullName evidence="1">Ketopantoate reductase C-terminal domain-containing protein</fullName>
    </recommendedName>
</protein>
<dbReference type="InterPro" id="IPR013328">
    <property type="entry name" value="6PGD_dom2"/>
</dbReference>